<evidence type="ECO:0000313" key="3">
    <source>
        <dbReference type="Proteomes" id="UP000316167"/>
    </source>
</evidence>
<organism evidence="2 3">
    <name type="scientific">Lacibacter cauensis</name>
    <dbReference type="NCBI Taxonomy" id="510947"/>
    <lineage>
        <taxon>Bacteria</taxon>
        <taxon>Pseudomonadati</taxon>
        <taxon>Bacteroidota</taxon>
        <taxon>Chitinophagia</taxon>
        <taxon>Chitinophagales</taxon>
        <taxon>Chitinophagaceae</taxon>
        <taxon>Lacibacter</taxon>
    </lineage>
</organism>
<proteinExistence type="predicted"/>
<comment type="caution">
    <text evidence="2">The sequence shown here is derived from an EMBL/GenBank/DDBJ whole genome shotgun (WGS) entry which is preliminary data.</text>
</comment>
<reference evidence="2 3" key="1">
    <citation type="journal article" date="2015" name="Stand. Genomic Sci.">
        <title>Genomic Encyclopedia of Bacterial and Archaeal Type Strains, Phase III: the genomes of soil and plant-associated and newly described type strains.</title>
        <authorList>
            <person name="Whitman W.B."/>
            <person name="Woyke T."/>
            <person name="Klenk H.P."/>
            <person name="Zhou Y."/>
            <person name="Lilburn T.G."/>
            <person name="Beck B.J."/>
            <person name="De Vos P."/>
            <person name="Vandamme P."/>
            <person name="Eisen J.A."/>
            <person name="Garrity G."/>
            <person name="Hugenholtz P."/>
            <person name="Kyrpides N.C."/>
        </authorList>
    </citation>
    <scope>NUCLEOTIDE SEQUENCE [LARGE SCALE GENOMIC DNA]</scope>
    <source>
        <strain evidence="2 3">CGMCC 1.7271</strain>
    </source>
</reference>
<dbReference type="Pfam" id="PF11074">
    <property type="entry name" value="DUF2779"/>
    <property type="match status" value="1"/>
</dbReference>
<evidence type="ECO:0000313" key="2">
    <source>
        <dbReference type="EMBL" id="TWI77947.1"/>
    </source>
</evidence>
<feature type="domain" description="DUF2779" evidence="1">
    <location>
        <begin position="361"/>
        <end position="498"/>
    </location>
</feature>
<evidence type="ECO:0000259" key="1">
    <source>
        <dbReference type="Pfam" id="PF11074"/>
    </source>
</evidence>
<protein>
    <submittedName>
        <fullName evidence="2">Uncharacterized protein DUF2779</fullName>
    </submittedName>
</protein>
<name>A0A562S970_9BACT</name>
<dbReference type="AlphaFoldDB" id="A0A562S970"/>
<dbReference type="OrthoDB" id="9783873at2"/>
<dbReference type="InterPro" id="IPR021301">
    <property type="entry name" value="DUF2779"/>
</dbReference>
<dbReference type="Proteomes" id="UP000316167">
    <property type="component" value="Unassembled WGS sequence"/>
</dbReference>
<dbReference type="EMBL" id="VLLE01000008">
    <property type="protein sequence ID" value="TWI77947.1"/>
    <property type="molecule type" value="Genomic_DNA"/>
</dbReference>
<sequence length="611" mass="70838">MSPFLSKSDFKIAQSCAAKLYFKKNGFPTSKEDNEYLLMLADGGYMIGTMAQLLFEGGFEIKTDNGTEFAIKETEQYLEQETVTLFEPAIEIDHMLVRVDILQKEKNVIRLIEVKSKSFDSIEFLAASQNNKKYFELAEWKEYIEDIAFQKHVLQKKFPGAKIEAYLMMPDKAKTTPIEGLIDWFQLQSTETVGKTKFRKTEVVFSGNVDELRKGHILEMVNVDVYVDKIMTMIAGNAQIYLKALQTNTKIDVPIETSCSKCEFTETNTDFATSGFQQCWGRLADVKPHLFELAQLGNFNRSKEKYIDTLIKQGKVNLNDMPLEAIENKYSNRPYYQITKKHEFLLNEITEEIKSIRYPLFFIDFETSQMAIPYHAGMRPYGKVVFQWSCHVIEREGQEPKHHEWLNTVDKYPNFEFAKALRNLLGERGTIMIWSPYENTILKDISSSFETMDFSDVELKAWLQRTIRYSKEEDSRIIDLHELAKRYYFHPKMGGRTSIKVTLPAVLAASKSEKIKKYLVEMGLYRVTENNEIIDPYKQLPKLELDGEVLDVSNGTDAMMAYQEMLYGKSKANTSIKSVYENMLLQYCKLDTLAMVIVWEHWISFLKQRAA</sequence>
<accession>A0A562S970</accession>
<gene>
    <name evidence="2" type="ORF">IQ13_4189</name>
</gene>
<dbReference type="RefSeq" id="WP_144888646.1">
    <property type="nucleotide sequence ID" value="NZ_VLLE01000008.1"/>
</dbReference>
<keyword evidence="3" id="KW-1185">Reference proteome</keyword>